<evidence type="ECO:0000313" key="3">
    <source>
        <dbReference type="Proteomes" id="UP001489004"/>
    </source>
</evidence>
<evidence type="ECO:0000313" key="2">
    <source>
        <dbReference type="EMBL" id="KAK9811365.1"/>
    </source>
</evidence>
<keyword evidence="3" id="KW-1185">Reference proteome</keyword>
<dbReference type="PANTHER" id="PTHR31656">
    <property type="entry name" value="ROOT CAP DOMAIN-CONTAINING PROTEIN"/>
    <property type="match status" value="1"/>
</dbReference>
<keyword evidence="1" id="KW-0732">Signal</keyword>
<dbReference type="Proteomes" id="UP001489004">
    <property type="component" value="Unassembled WGS sequence"/>
</dbReference>
<feature type="chain" id="PRO_5043766268" evidence="1">
    <location>
        <begin position="20"/>
        <end position="430"/>
    </location>
</feature>
<gene>
    <name evidence="2" type="ORF">WJX72_002604</name>
</gene>
<proteinExistence type="predicted"/>
<feature type="signal peptide" evidence="1">
    <location>
        <begin position="1"/>
        <end position="19"/>
    </location>
</feature>
<organism evidence="2 3">
    <name type="scientific">[Myrmecia] bisecta</name>
    <dbReference type="NCBI Taxonomy" id="41462"/>
    <lineage>
        <taxon>Eukaryota</taxon>
        <taxon>Viridiplantae</taxon>
        <taxon>Chlorophyta</taxon>
        <taxon>core chlorophytes</taxon>
        <taxon>Trebouxiophyceae</taxon>
        <taxon>Trebouxiales</taxon>
        <taxon>Trebouxiaceae</taxon>
        <taxon>Myrmecia</taxon>
    </lineage>
</organism>
<protein>
    <submittedName>
        <fullName evidence="2">Uncharacterized protein</fullName>
    </submittedName>
</protein>
<dbReference type="EMBL" id="JALJOR010000009">
    <property type="protein sequence ID" value="KAK9811365.1"/>
    <property type="molecule type" value="Genomic_DNA"/>
</dbReference>
<sequence length="430" mass="45978">MTSVHAVTSALVLLATVAGLGVSANQAVFIGTRPDLTAVPPILYGEYVGNDKTNPLTLTNEGFAMLRVADAQYESVPSTSTLDSPFAAPENGLITFSSSMEVYRIGNGWSSGPWGEFDQYQGTIFFHNGDVTITFPAGITAVSFLAEGNYYGQNNIEVGWDNGDRTLHGIANQLTDTHESGGGNNANYFGFYHTGGCSIKTITVRVTNGPGNSFALGNMFVSQTMLGMDDPVFQGLNGVGPYVFHGIPNAVHNLISEATLQVNARFVAESLPDLDHGTWMSQVGLLYAGHQISLEAVDFQHLAVKVDGKPAGAGMRDLGSGGRLTWDYRNKCVFESPRFLVTVTAARQAIIESEDQSIPQQTVPSIDIQVSIKQGGLSMSGVIGQTADFSGDEDAEAFGQLLEATAEDYVTTIFGTDCKYNKYIGPSDRF</sequence>
<evidence type="ECO:0000256" key="1">
    <source>
        <dbReference type="SAM" id="SignalP"/>
    </source>
</evidence>
<reference evidence="2 3" key="1">
    <citation type="journal article" date="2024" name="Nat. Commun.">
        <title>Phylogenomics reveals the evolutionary origins of lichenization in chlorophyte algae.</title>
        <authorList>
            <person name="Puginier C."/>
            <person name="Libourel C."/>
            <person name="Otte J."/>
            <person name="Skaloud P."/>
            <person name="Haon M."/>
            <person name="Grisel S."/>
            <person name="Petersen M."/>
            <person name="Berrin J.G."/>
            <person name="Delaux P.M."/>
            <person name="Dal Grande F."/>
            <person name="Keller J."/>
        </authorList>
    </citation>
    <scope>NUCLEOTIDE SEQUENCE [LARGE SCALE GENOMIC DNA]</scope>
    <source>
        <strain evidence="2 3">SAG 2043</strain>
    </source>
</reference>
<dbReference type="AlphaFoldDB" id="A0AAW1PNH0"/>
<accession>A0AAW1PNH0</accession>
<comment type="caution">
    <text evidence="2">The sequence shown here is derived from an EMBL/GenBank/DDBJ whole genome shotgun (WGS) entry which is preliminary data.</text>
</comment>
<name>A0AAW1PNH0_9CHLO</name>